<keyword evidence="8 12" id="KW-0368">Histidine biosynthesis</keyword>
<dbReference type="GO" id="GO:0005737">
    <property type="term" value="C:cytoplasm"/>
    <property type="evidence" value="ECO:0007669"/>
    <property type="project" value="UniProtKB-SubCell"/>
</dbReference>
<protein>
    <recommendedName>
        <fullName evidence="12">Imidazole glycerol phosphate synthase subunit HisH</fullName>
        <ecNumber evidence="12">4.3.2.10</ecNumber>
    </recommendedName>
    <alternativeName>
        <fullName evidence="12">IGP synthase glutaminase subunit</fullName>
        <ecNumber evidence="12">3.5.1.2</ecNumber>
    </alternativeName>
    <alternativeName>
        <fullName evidence="12">IGP synthase subunit HisH</fullName>
    </alternativeName>
    <alternativeName>
        <fullName evidence="12">ImGP synthase subunit HisH</fullName>
        <shortName evidence="12">IGPS subunit HisH</shortName>
    </alternativeName>
</protein>
<comment type="caution">
    <text evidence="15">The sequence shown here is derived from an EMBL/GenBank/DDBJ whole genome shotgun (WGS) entry which is preliminary data.</text>
</comment>
<comment type="catalytic activity">
    <reaction evidence="10 12">
        <text>5-[(5-phospho-1-deoxy-D-ribulos-1-ylimino)methylamino]-1-(5-phospho-beta-D-ribosyl)imidazole-4-carboxamide + L-glutamine = D-erythro-1-(imidazol-4-yl)glycerol 3-phosphate + 5-amino-1-(5-phospho-beta-D-ribosyl)imidazole-4-carboxamide + L-glutamate + H(+)</text>
        <dbReference type="Rhea" id="RHEA:24793"/>
        <dbReference type="ChEBI" id="CHEBI:15378"/>
        <dbReference type="ChEBI" id="CHEBI:29985"/>
        <dbReference type="ChEBI" id="CHEBI:58278"/>
        <dbReference type="ChEBI" id="CHEBI:58359"/>
        <dbReference type="ChEBI" id="CHEBI:58475"/>
        <dbReference type="ChEBI" id="CHEBI:58525"/>
        <dbReference type="EC" id="4.3.2.10"/>
    </reaction>
</comment>
<dbReference type="EC" id="4.3.2.10" evidence="12"/>
<evidence type="ECO:0000256" key="4">
    <source>
        <dbReference type="ARBA" id="ARBA00022490"/>
    </source>
</evidence>
<keyword evidence="6 12" id="KW-0378">Hydrolase</keyword>
<comment type="subunit">
    <text evidence="3 12">Heterodimer of HisH and HisF.</text>
</comment>
<evidence type="ECO:0000256" key="1">
    <source>
        <dbReference type="ARBA" id="ARBA00004496"/>
    </source>
</evidence>
<evidence type="ECO:0000256" key="6">
    <source>
        <dbReference type="ARBA" id="ARBA00022801"/>
    </source>
</evidence>
<evidence type="ECO:0000256" key="2">
    <source>
        <dbReference type="ARBA" id="ARBA00005091"/>
    </source>
</evidence>
<dbReference type="InterPro" id="IPR010139">
    <property type="entry name" value="Imidazole-glycPsynth_HisH"/>
</dbReference>
<dbReference type="SUPFAM" id="SSF52317">
    <property type="entry name" value="Class I glutamine amidotransferase-like"/>
    <property type="match status" value="1"/>
</dbReference>
<dbReference type="Pfam" id="PF00117">
    <property type="entry name" value="GATase"/>
    <property type="match status" value="1"/>
</dbReference>
<dbReference type="InterPro" id="IPR029062">
    <property type="entry name" value="Class_I_gatase-like"/>
</dbReference>
<evidence type="ECO:0000256" key="11">
    <source>
        <dbReference type="ARBA" id="ARBA00049534"/>
    </source>
</evidence>
<sequence>MIAIIDFGAGNLHSVQKAIEFVGGKALITNDAEKILAASKAILPGVGAFKDGMDGLKKNDLVPVIKEFADSGKPLLGICLGMQLLFEEGYEHGVHGGLSLLPGRVLKFESDTLKIPQIGWNTLQLLKDSPLTSEIPDESYVYFNHGYYCQPEVAAHILASTDYEVEFTSVVNLKNIYGVQFHPEKSQKIGLQILKNFVEKI</sequence>
<dbReference type="GO" id="GO:0016829">
    <property type="term" value="F:lyase activity"/>
    <property type="evidence" value="ECO:0007669"/>
    <property type="project" value="UniProtKB-KW"/>
</dbReference>
<keyword evidence="5 12" id="KW-0028">Amino-acid biosynthesis</keyword>
<proteinExistence type="inferred from homology"/>
<dbReference type="CDD" id="cd01748">
    <property type="entry name" value="GATase1_IGP_Synthase"/>
    <property type="match status" value="1"/>
</dbReference>
<evidence type="ECO:0000313" key="16">
    <source>
        <dbReference type="Proteomes" id="UP000614469"/>
    </source>
</evidence>
<accession>A0A8J6TIX2</accession>
<evidence type="ECO:0000256" key="10">
    <source>
        <dbReference type="ARBA" id="ARBA00047838"/>
    </source>
</evidence>
<comment type="function">
    <text evidence="12">IGPS catalyzes the conversion of PRFAR and glutamine to IGP, AICAR and glutamate. The HisH subunit catalyzes the hydrolysis of glutamine to glutamate and ammonia as part of the synthesis of IGP and AICAR. The resulting ammonia molecule is channeled to the active site of HisF.</text>
</comment>
<dbReference type="EC" id="3.5.1.2" evidence="12"/>
<dbReference type="NCBIfam" id="TIGR01855">
    <property type="entry name" value="IMP_synth_hisH"/>
    <property type="match status" value="1"/>
</dbReference>
<keyword evidence="9 12" id="KW-0456">Lyase</keyword>
<dbReference type="PROSITE" id="PS51273">
    <property type="entry name" value="GATASE_TYPE_1"/>
    <property type="match status" value="1"/>
</dbReference>
<dbReference type="EMBL" id="JACNJN010000079">
    <property type="protein sequence ID" value="MBC8334782.1"/>
    <property type="molecule type" value="Genomic_DNA"/>
</dbReference>
<dbReference type="Proteomes" id="UP000614469">
    <property type="component" value="Unassembled WGS sequence"/>
</dbReference>
<comment type="catalytic activity">
    <reaction evidence="11 12">
        <text>L-glutamine + H2O = L-glutamate + NH4(+)</text>
        <dbReference type="Rhea" id="RHEA:15889"/>
        <dbReference type="ChEBI" id="CHEBI:15377"/>
        <dbReference type="ChEBI" id="CHEBI:28938"/>
        <dbReference type="ChEBI" id="CHEBI:29985"/>
        <dbReference type="ChEBI" id="CHEBI:58359"/>
        <dbReference type="EC" id="3.5.1.2"/>
    </reaction>
</comment>
<gene>
    <name evidence="12 15" type="primary">hisH</name>
    <name evidence="15" type="ORF">H8E29_05920</name>
</gene>
<comment type="subcellular location">
    <subcellularLocation>
        <location evidence="1 12">Cytoplasm</location>
    </subcellularLocation>
</comment>
<evidence type="ECO:0000256" key="9">
    <source>
        <dbReference type="ARBA" id="ARBA00023239"/>
    </source>
</evidence>
<dbReference type="GO" id="GO:0000107">
    <property type="term" value="F:imidazoleglycerol-phosphate synthase activity"/>
    <property type="evidence" value="ECO:0007669"/>
    <property type="project" value="UniProtKB-UniRule"/>
</dbReference>
<evidence type="ECO:0000259" key="14">
    <source>
        <dbReference type="Pfam" id="PF00117"/>
    </source>
</evidence>
<keyword evidence="4 12" id="KW-0963">Cytoplasm</keyword>
<feature type="active site" evidence="12 13">
    <location>
        <position position="182"/>
    </location>
</feature>
<reference evidence="15 16" key="1">
    <citation type="submission" date="2020-08" db="EMBL/GenBank/DDBJ databases">
        <title>Bridging the membrane lipid divide: bacteria of the FCB group superphylum have the potential to synthesize archaeal ether lipids.</title>
        <authorList>
            <person name="Villanueva L."/>
            <person name="Von Meijenfeldt F.A.B."/>
            <person name="Westbye A.B."/>
            <person name="Yadav S."/>
            <person name="Hopmans E.C."/>
            <person name="Dutilh B.E."/>
            <person name="Sinninghe Damste J.S."/>
        </authorList>
    </citation>
    <scope>NUCLEOTIDE SEQUENCE [LARGE SCALE GENOMIC DNA]</scope>
    <source>
        <strain evidence="15">NIOZ-UU36</strain>
    </source>
</reference>
<feature type="active site" description="Nucleophile" evidence="12 13">
    <location>
        <position position="79"/>
    </location>
</feature>
<dbReference type="Gene3D" id="3.40.50.880">
    <property type="match status" value="1"/>
</dbReference>
<evidence type="ECO:0000256" key="3">
    <source>
        <dbReference type="ARBA" id="ARBA00011152"/>
    </source>
</evidence>
<dbReference type="InterPro" id="IPR017926">
    <property type="entry name" value="GATASE"/>
</dbReference>
<evidence type="ECO:0000313" key="15">
    <source>
        <dbReference type="EMBL" id="MBC8334782.1"/>
    </source>
</evidence>
<evidence type="ECO:0000256" key="12">
    <source>
        <dbReference type="HAMAP-Rule" id="MF_00278"/>
    </source>
</evidence>
<evidence type="ECO:0000256" key="13">
    <source>
        <dbReference type="PIRSR" id="PIRSR000495-1"/>
    </source>
</evidence>
<dbReference type="PIRSF" id="PIRSF000495">
    <property type="entry name" value="Amidotransf_hisH"/>
    <property type="match status" value="1"/>
</dbReference>
<dbReference type="PANTHER" id="PTHR42701">
    <property type="entry name" value="IMIDAZOLE GLYCEROL PHOSPHATE SYNTHASE SUBUNIT HISH"/>
    <property type="match status" value="1"/>
</dbReference>
<dbReference type="GO" id="GO:0004359">
    <property type="term" value="F:glutaminase activity"/>
    <property type="evidence" value="ECO:0007669"/>
    <property type="project" value="UniProtKB-EC"/>
</dbReference>
<evidence type="ECO:0000256" key="8">
    <source>
        <dbReference type="ARBA" id="ARBA00023102"/>
    </source>
</evidence>
<dbReference type="AlphaFoldDB" id="A0A8J6TIX2"/>
<keyword evidence="7 12" id="KW-0315">Glutamine amidotransferase</keyword>
<feature type="domain" description="Glutamine amidotransferase" evidence="14">
    <location>
        <begin position="4"/>
        <end position="200"/>
    </location>
</feature>
<feature type="active site" evidence="12 13">
    <location>
        <position position="184"/>
    </location>
</feature>
<evidence type="ECO:0000256" key="5">
    <source>
        <dbReference type="ARBA" id="ARBA00022605"/>
    </source>
</evidence>
<dbReference type="UniPathway" id="UPA00031">
    <property type="reaction ID" value="UER00010"/>
</dbReference>
<dbReference type="GO" id="GO:0000105">
    <property type="term" value="P:L-histidine biosynthetic process"/>
    <property type="evidence" value="ECO:0007669"/>
    <property type="project" value="UniProtKB-UniRule"/>
</dbReference>
<dbReference type="PANTHER" id="PTHR42701:SF1">
    <property type="entry name" value="IMIDAZOLE GLYCEROL PHOSPHATE SYNTHASE SUBUNIT HISH"/>
    <property type="match status" value="1"/>
</dbReference>
<name>A0A8J6TIX2_9CHLR</name>
<dbReference type="FunFam" id="3.40.50.880:FF:000009">
    <property type="entry name" value="Imidazole glycerol phosphate synthase subunit HisH"/>
    <property type="match status" value="1"/>
</dbReference>
<evidence type="ECO:0000256" key="7">
    <source>
        <dbReference type="ARBA" id="ARBA00022962"/>
    </source>
</evidence>
<organism evidence="15 16">
    <name type="scientific">Candidatus Desulfolinea nitratireducens</name>
    <dbReference type="NCBI Taxonomy" id="2841698"/>
    <lineage>
        <taxon>Bacteria</taxon>
        <taxon>Bacillati</taxon>
        <taxon>Chloroflexota</taxon>
        <taxon>Anaerolineae</taxon>
        <taxon>Anaerolineales</taxon>
        <taxon>Anaerolineales incertae sedis</taxon>
        <taxon>Candidatus Desulfolinea</taxon>
    </lineage>
</organism>
<comment type="pathway">
    <text evidence="2 12">Amino-acid biosynthesis; L-histidine biosynthesis; L-histidine from 5-phospho-alpha-D-ribose 1-diphosphate: step 5/9.</text>
</comment>
<dbReference type="HAMAP" id="MF_00278">
    <property type="entry name" value="HisH"/>
    <property type="match status" value="1"/>
</dbReference>